<dbReference type="GO" id="GO:0004331">
    <property type="term" value="F:fructose-2,6-bisphosphate 2-phosphatase activity"/>
    <property type="evidence" value="ECO:0007669"/>
    <property type="project" value="TreeGrafter"/>
</dbReference>
<protein>
    <submittedName>
        <fullName evidence="4">Histidine phosphatase family protein</fullName>
    </submittedName>
</protein>
<dbReference type="Proteomes" id="UP000295668">
    <property type="component" value="Unassembled WGS sequence"/>
</dbReference>
<dbReference type="PANTHER" id="PTHR46517">
    <property type="entry name" value="FRUCTOSE-2,6-BISPHOSPHATASE TIGAR"/>
    <property type="match status" value="1"/>
</dbReference>
<dbReference type="Gene3D" id="3.40.50.1240">
    <property type="entry name" value="Phosphoglycerate mutase-like"/>
    <property type="match status" value="1"/>
</dbReference>
<evidence type="ECO:0000256" key="3">
    <source>
        <dbReference type="PIRSR" id="PIRSR613078-2"/>
    </source>
</evidence>
<organism evidence="4 5">
    <name type="scientific">Pedobacter changchengzhani</name>
    <dbReference type="NCBI Taxonomy" id="2529274"/>
    <lineage>
        <taxon>Bacteria</taxon>
        <taxon>Pseudomonadati</taxon>
        <taxon>Bacteroidota</taxon>
        <taxon>Sphingobacteriia</taxon>
        <taxon>Sphingobacteriales</taxon>
        <taxon>Sphingobacteriaceae</taxon>
        <taxon>Pedobacter</taxon>
    </lineage>
</organism>
<dbReference type="AlphaFoldDB" id="A0A4V3A007"/>
<evidence type="ECO:0000256" key="1">
    <source>
        <dbReference type="ARBA" id="ARBA00022801"/>
    </source>
</evidence>
<dbReference type="PROSITE" id="PS00175">
    <property type="entry name" value="PG_MUTASE"/>
    <property type="match status" value="1"/>
</dbReference>
<dbReference type="InterPro" id="IPR029033">
    <property type="entry name" value="His_PPase_superfam"/>
</dbReference>
<dbReference type="GO" id="GO:0045820">
    <property type="term" value="P:negative regulation of glycolytic process"/>
    <property type="evidence" value="ECO:0007669"/>
    <property type="project" value="TreeGrafter"/>
</dbReference>
<accession>A0A4V3A007</accession>
<dbReference type="SUPFAM" id="SSF53254">
    <property type="entry name" value="Phosphoglycerate mutase-like"/>
    <property type="match status" value="1"/>
</dbReference>
<evidence type="ECO:0000313" key="4">
    <source>
        <dbReference type="EMBL" id="TDG35783.1"/>
    </source>
</evidence>
<keyword evidence="1" id="KW-0378">Hydrolase</keyword>
<dbReference type="GO" id="GO:0043456">
    <property type="term" value="P:regulation of pentose-phosphate shunt"/>
    <property type="evidence" value="ECO:0007669"/>
    <property type="project" value="TreeGrafter"/>
</dbReference>
<feature type="active site" description="Proton donor/acceptor" evidence="2">
    <location>
        <position position="82"/>
    </location>
</feature>
<feature type="binding site" evidence="3">
    <location>
        <begin position="8"/>
        <end position="15"/>
    </location>
    <ligand>
        <name>substrate</name>
    </ligand>
</feature>
<feature type="active site" description="Tele-phosphohistidine intermediate" evidence="2">
    <location>
        <position position="9"/>
    </location>
</feature>
<dbReference type="EMBL" id="SJCY01000008">
    <property type="protein sequence ID" value="TDG35783.1"/>
    <property type="molecule type" value="Genomic_DNA"/>
</dbReference>
<dbReference type="GO" id="GO:0005829">
    <property type="term" value="C:cytosol"/>
    <property type="evidence" value="ECO:0007669"/>
    <property type="project" value="TreeGrafter"/>
</dbReference>
<dbReference type="PIRSF" id="PIRSF000709">
    <property type="entry name" value="6PFK_2-Ptase"/>
    <property type="match status" value="1"/>
</dbReference>
<keyword evidence="5" id="KW-1185">Reference proteome</keyword>
<dbReference type="SMART" id="SM00855">
    <property type="entry name" value="PGAM"/>
    <property type="match status" value="1"/>
</dbReference>
<proteinExistence type="predicted"/>
<dbReference type="PANTHER" id="PTHR46517:SF1">
    <property type="entry name" value="FRUCTOSE-2,6-BISPHOSPHATASE TIGAR"/>
    <property type="match status" value="1"/>
</dbReference>
<sequence length="208" mass="24196">MKNIYIIRHGETELNKQGIVQGRGVDSDLNDTGRAQAGAFYQYYKNVPFDKIYTSELKRTWQTVNKFIEKGLPWEKLSGLDELAWGIWEGKSNSEESREAFRNMLQSWEDGDYKTHFEGGESVEMVYDRLKKPMDYLMTRPEENNVLLCMHGRAMRVFLCLLMNKPLSEMIDFPHQNTVLYKMGFEDGKFSVLEFSSVAHLDALLLNN</sequence>
<comment type="caution">
    <text evidence="4">The sequence shown here is derived from an EMBL/GenBank/DDBJ whole genome shotgun (WGS) entry which is preliminary data.</text>
</comment>
<evidence type="ECO:0000313" key="5">
    <source>
        <dbReference type="Proteomes" id="UP000295668"/>
    </source>
</evidence>
<dbReference type="CDD" id="cd07067">
    <property type="entry name" value="HP_PGM_like"/>
    <property type="match status" value="1"/>
</dbReference>
<dbReference type="RefSeq" id="WP_133263005.1">
    <property type="nucleotide sequence ID" value="NZ_SJCY01000008.1"/>
</dbReference>
<dbReference type="Pfam" id="PF00300">
    <property type="entry name" value="His_Phos_1"/>
    <property type="match status" value="1"/>
</dbReference>
<dbReference type="InterPro" id="IPR013078">
    <property type="entry name" value="His_Pase_superF_clade-1"/>
</dbReference>
<reference evidence="4 5" key="1">
    <citation type="submission" date="2019-02" db="EMBL/GenBank/DDBJ databases">
        <title>Pedobacter sp. nov., a novel speices isolated from soil of pinguins habitat in Antarcitica.</title>
        <authorList>
            <person name="He R.-H."/>
        </authorList>
    </citation>
    <scope>NUCLEOTIDE SEQUENCE [LARGE SCALE GENOMIC DNA]</scope>
    <source>
        <strain evidence="4 5">E01020</strain>
    </source>
</reference>
<gene>
    <name evidence="4" type="ORF">EZJ43_12245</name>
</gene>
<dbReference type="InterPro" id="IPR001345">
    <property type="entry name" value="PG/BPGM_mutase_AS"/>
</dbReference>
<dbReference type="InterPro" id="IPR051695">
    <property type="entry name" value="Phosphoglycerate_Mutase"/>
</dbReference>
<feature type="binding site" evidence="3">
    <location>
        <position position="59"/>
    </location>
    <ligand>
        <name>substrate</name>
    </ligand>
</feature>
<name>A0A4V3A007_9SPHI</name>
<evidence type="ECO:0000256" key="2">
    <source>
        <dbReference type="PIRSR" id="PIRSR613078-1"/>
    </source>
</evidence>
<dbReference type="OrthoDB" id="9782128at2"/>